<dbReference type="Proteomes" id="UP001515480">
    <property type="component" value="Unassembled WGS sequence"/>
</dbReference>
<feature type="domain" description="MOSC" evidence="2">
    <location>
        <begin position="54"/>
        <end position="215"/>
    </location>
</feature>
<dbReference type="GO" id="GO:0003824">
    <property type="term" value="F:catalytic activity"/>
    <property type="evidence" value="ECO:0007669"/>
    <property type="project" value="InterPro"/>
</dbReference>
<dbReference type="InterPro" id="IPR052353">
    <property type="entry name" value="Benzoxazolinone_Detox_Enz"/>
</dbReference>
<dbReference type="Pfam" id="PF03473">
    <property type="entry name" value="MOSC"/>
    <property type="match status" value="1"/>
</dbReference>
<dbReference type="PANTHER" id="PTHR30212">
    <property type="entry name" value="PROTEIN YIIM"/>
    <property type="match status" value="1"/>
</dbReference>
<evidence type="ECO:0000313" key="3">
    <source>
        <dbReference type="EMBL" id="KAL1499198.1"/>
    </source>
</evidence>
<dbReference type="EMBL" id="JBGBPQ010000026">
    <property type="protein sequence ID" value="KAL1499198.1"/>
    <property type="molecule type" value="Genomic_DNA"/>
</dbReference>
<dbReference type="InterPro" id="IPR005302">
    <property type="entry name" value="MoCF_Sase_C"/>
</dbReference>
<proteinExistence type="predicted"/>
<name>A0AB34IJV1_PRYPA</name>
<evidence type="ECO:0000259" key="2">
    <source>
        <dbReference type="PROSITE" id="PS51340"/>
    </source>
</evidence>
<organism evidence="3 4">
    <name type="scientific">Prymnesium parvum</name>
    <name type="common">Toxic golden alga</name>
    <dbReference type="NCBI Taxonomy" id="97485"/>
    <lineage>
        <taxon>Eukaryota</taxon>
        <taxon>Haptista</taxon>
        <taxon>Haptophyta</taxon>
        <taxon>Prymnesiophyceae</taxon>
        <taxon>Prymnesiales</taxon>
        <taxon>Prymnesiaceae</taxon>
        <taxon>Prymnesium</taxon>
    </lineage>
</organism>
<comment type="caution">
    <text evidence="3">The sequence shown here is derived from an EMBL/GenBank/DDBJ whole genome shotgun (WGS) entry which is preliminary data.</text>
</comment>
<dbReference type="GO" id="GO:0030151">
    <property type="term" value="F:molybdenum ion binding"/>
    <property type="evidence" value="ECO:0007669"/>
    <property type="project" value="InterPro"/>
</dbReference>
<dbReference type="InterPro" id="IPR011037">
    <property type="entry name" value="Pyrv_Knase-like_insert_dom_sf"/>
</dbReference>
<dbReference type="Gene3D" id="2.40.33.20">
    <property type="entry name" value="PK beta-barrel domain-like"/>
    <property type="match status" value="1"/>
</dbReference>
<accession>A0AB34IJV1</accession>
<dbReference type="PROSITE" id="PS51340">
    <property type="entry name" value="MOSC"/>
    <property type="match status" value="1"/>
</dbReference>
<sequence>MGKRCRDTTRWVLVRAAAKDKRTRVRQGGRKSPQTKLECAALDLKTHGVVGDVPSLLGSFLGGWFCRRIEDHNDYRTTGHTGRFEACTPDRAVSLVTEATYSMLRAKLPGIKISDGDLGENLLVSGPALEEGVDLRVGSRLKLGTAEIELTEANKPCYRLGFLPWARDAQKLYGETWWTHPELPLDHETHPGGRGWLAKVVVEGRTKKGDEVINVSHSSSSKKRARAKKSR</sequence>
<dbReference type="SUPFAM" id="SSF50800">
    <property type="entry name" value="PK beta-barrel domain-like"/>
    <property type="match status" value="1"/>
</dbReference>
<evidence type="ECO:0000256" key="1">
    <source>
        <dbReference type="SAM" id="MobiDB-lite"/>
    </source>
</evidence>
<dbReference type="PANTHER" id="PTHR30212:SF2">
    <property type="entry name" value="PROTEIN YIIM"/>
    <property type="match status" value="1"/>
</dbReference>
<keyword evidence="4" id="KW-1185">Reference proteome</keyword>
<gene>
    <name evidence="3" type="ORF">AB1Y20_013706</name>
</gene>
<feature type="region of interest" description="Disordered" evidence="1">
    <location>
        <begin position="211"/>
        <end position="231"/>
    </location>
</feature>
<dbReference type="AlphaFoldDB" id="A0AB34IJV1"/>
<feature type="compositionally biased region" description="Basic residues" evidence="1">
    <location>
        <begin position="220"/>
        <end position="231"/>
    </location>
</feature>
<evidence type="ECO:0000313" key="4">
    <source>
        <dbReference type="Proteomes" id="UP001515480"/>
    </source>
</evidence>
<reference evidence="3 4" key="1">
    <citation type="journal article" date="2024" name="Science">
        <title>Giant polyketide synthase enzymes in the biosynthesis of giant marine polyether toxins.</title>
        <authorList>
            <person name="Fallon T.R."/>
            <person name="Shende V.V."/>
            <person name="Wierzbicki I.H."/>
            <person name="Pendleton A.L."/>
            <person name="Watervoot N.F."/>
            <person name="Auber R.P."/>
            <person name="Gonzalez D.J."/>
            <person name="Wisecaver J.H."/>
            <person name="Moore B.S."/>
        </authorList>
    </citation>
    <scope>NUCLEOTIDE SEQUENCE [LARGE SCALE GENOMIC DNA]</scope>
    <source>
        <strain evidence="3 4">12B1</strain>
    </source>
</reference>
<protein>
    <recommendedName>
        <fullName evidence="2">MOSC domain-containing protein</fullName>
    </recommendedName>
</protein>
<dbReference type="GO" id="GO:0030170">
    <property type="term" value="F:pyridoxal phosphate binding"/>
    <property type="evidence" value="ECO:0007669"/>
    <property type="project" value="InterPro"/>
</dbReference>